<reference evidence="4" key="1">
    <citation type="submission" date="2019-12" db="EMBL/GenBank/DDBJ databases">
        <authorList>
            <person name="Cremers G."/>
        </authorList>
    </citation>
    <scope>NUCLEOTIDE SEQUENCE</scope>
    <source>
        <strain evidence="4">Mbul1</strain>
    </source>
</reference>
<keyword evidence="2" id="KW-0175">Coiled coil</keyword>
<name>A0A679IY79_9HYPH</name>
<gene>
    <name evidence="4" type="ORF">MBUL_01527</name>
</gene>
<accession>A0A679IY79</accession>
<dbReference type="AlphaFoldDB" id="A0A679IY79"/>
<organism evidence="4">
    <name type="scientific">Methylobacterium bullatum</name>
    <dbReference type="NCBI Taxonomy" id="570505"/>
    <lineage>
        <taxon>Bacteria</taxon>
        <taxon>Pseudomonadati</taxon>
        <taxon>Pseudomonadota</taxon>
        <taxon>Alphaproteobacteria</taxon>
        <taxon>Hyphomicrobiales</taxon>
        <taxon>Methylobacteriaceae</taxon>
        <taxon>Methylobacterium</taxon>
    </lineage>
</organism>
<evidence type="ECO:0000313" key="4">
    <source>
        <dbReference type="EMBL" id="CAA2102126.1"/>
    </source>
</evidence>
<feature type="domain" description="SWIM-type" evidence="3">
    <location>
        <begin position="501"/>
        <end position="542"/>
    </location>
</feature>
<keyword evidence="1" id="KW-0479">Metal-binding</keyword>
<protein>
    <recommendedName>
        <fullName evidence="3">SWIM-type domain-containing protein</fullName>
    </recommendedName>
</protein>
<dbReference type="EMBL" id="LR743504">
    <property type="protein sequence ID" value="CAA2102126.1"/>
    <property type="molecule type" value="Genomic_DNA"/>
</dbReference>
<evidence type="ECO:0000259" key="3">
    <source>
        <dbReference type="PROSITE" id="PS50966"/>
    </source>
</evidence>
<sequence>MKLHHRYLGESRAVTEGGTTRLGFAPDTLRAPTFFNGRVARHLPFREAISALHHVVVSDLRFKPKDRSAYFAWLQANEQQLLAEALAGRDELEAEIESLRRELTDIGIQSQTVMRPFYKARQLYFDRLYKEDLDAWIVLDPVITVHPDEIFFECFSLDESTYGRLSCDHDVFERMGEMAFGTTNIDYSHALYDEFQKIRSDRDTELAIDPTGFSVQTAGAEEYREDKIELPDSWMRGFLQVSSAMAQPACLVDLHPVDLHAILTRLAARRERHGPRSLRFLLEPDRPVSVLIEPWNERLTFRRSIYRGPASAEIRLWGRRRLAILARALPLARSVRLHLLGTGLPSFAVVDYGGLRFTLGLSGWTANDWSRAGQFDLLAPRTDVDAGTAARVFAALGRHLFADAATLAAETGLDRATVESALGGYVQAGRVMFDLDKRVFRLRELTREPLDAGALRFASEQEAKADRFLAAGLVTLGPITRAEGRRSLTGSVLDDGRAMAPAVEIDADDRMVGGHCTCGFYIRNRLMRGPCEHMLALRRVFHAQVEGKPIRSQA</sequence>
<keyword evidence="1" id="KW-0862">Zinc</keyword>
<proteinExistence type="predicted"/>
<dbReference type="GO" id="GO:0008270">
    <property type="term" value="F:zinc ion binding"/>
    <property type="evidence" value="ECO:0007669"/>
    <property type="project" value="UniProtKB-KW"/>
</dbReference>
<keyword evidence="1" id="KW-0863">Zinc-finger</keyword>
<evidence type="ECO:0000256" key="1">
    <source>
        <dbReference type="PROSITE-ProRule" id="PRU00325"/>
    </source>
</evidence>
<dbReference type="PROSITE" id="PS50966">
    <property type="entry name" value="ZF_SWIM"/>
    <property type="match status" value="1"/>
</dbReference>
<dbReference type="InterPro" id="IPR007527">
    <property type="entry name" value="Znf_SWIM"/>
</dbReference>
<feature type="coiled-coil region" evidence="2">
    <location>
        <begin position="75"/>
        <end position="109"/>
    </location>
</feature>
<evidence type="ECO:0000256" key="2">
    <source>
        <dbReference type="SAM" id="Coils"/>
    </source>
</evidence>